<keyword evidence="3" id="KW-1185">Reference proteome</keyword>
<sequence length="384" mass="43205">MAGTTPPFAVSTASTSWKPPLDSEKPHCPYTTNFSVNITRHHPPPPFGCEEYGVGNWPMNVTWEWLRSVTQTKHVLHYPPLESGTPLSSPQTAKLTITKPIAVEDGRGPQIALCSITLNAAGSNSKSFTAVAKIFDPLYYSFRNKLASHEPVDVAFEADGDYSREAAAYEHLQKTQQTGCFAPSYYGSWTFNLSIRHGGVVRHRPIRLILIENLHGVCMRDLCNDPRSLTYDEGYRLGVLAKVIDGYVRQDHQGCLQDDLAPRNIILIPGPQHKAGPQPIPRVVLIDYNNAIVYDRTIAGRNASDITKLPKSPLDWFWDDTLSQFDGWRPPQWNANYRVVQKWLLREFQGKNASLYEPPQRELTLDPPREIPAHWSTSENTSVC</sequence>
<dbReference type="EMBL" id="JAUEPN010000005">
    <property type="protein sequence ID" value="KAK3293781.1"/>
    <property type="molecule type" value="Genomic_DNA"/>
</dbReference>
<name>A0AAE0HDU7_9PEZI</name>
<proteinExistence type="predicted"/>
<evidence type="ECO:0008006" key="4">
    <source>
        <dbReference type="Google" id="ProtNLM"/>
    </source>
</evidence>
<comment type="caution">
    <text evidence="2">The sequence shown here is derived from an EMBL/GenBank/DDBJ whole genome shotgun (WGS) entry which is preliminary data.</text>
</comment>
<protein>
    <recommendedName>
        <fullName evidence="4">Protein kinase domain-containing protein</fullName>
    </recommendedName>
</protein>
<dbReference type="RefSeq" id="XP_062657295.1">
    <property type="nucleotide sequence ID" value="XM_062803966.1"/>
</dbReference>
<dbReference type="Proteomes" id="UP001278766">
    <property type="component" value="Unassembled WGS sequence"/>
</dbReference>
<feature type="region of interest" description="Disordered" evidence="1">
    <location>
        <begin position="359"/>
        <end position="384"/>
    </location>
</feature>
<evidence type="ECO:0000313" key="2">
    <source>
        <dbReference type="EMBL" id="KAK3293781.1"/>
    </source>
</evidence>
<reference evidence="2" key="2">
    <citation type="submission" date="2023-06" db="EMBL/GenBank/DDBJ databases">
        <authorList>
            <consortium name="Lawrence Berkeley National Laboratory"/>
            <person name="Haridas S."/>
            <person name="Hensen N."/>
            <person name="Bonometti L."/>
            <person name="Westerberg I."/>
            <person name="Brannstrom I.O."/>
            <person name="Guillou S."/>
            <person name="Cros-Aarteil S."/>
            <person name="Calhoun S."/>
            <person name="Kuo A."/>
            <person name="Mondo S."/>
            <person name="Pangilinan J."/>
            <person name="Riley R."/>
            <person name="Labutti K."/>
            <person name="Andreopoulos B."/>
            <person name="Lipzen A."/>
            <person name="Chen C."/>
            <person name="Yanf M."/>
            <person name="Daum C."/>
            <person name="Ng V."/>
            <person name="Clum A."/>
            <person name="Steindorff A."/>
            <person name="Ohm R."/>
            <person name="Martin F."/>
            <person name="Silar P."/>
            <person name="Natvig D."/>
            <person name="Lalanne C."/>
            <person name="Gautier V."/>
            <person name="Ament-Velasquez S.L."/>
            <person name="Kruys A."/>
            <person name="Hutchinson M.I."/>
            <person name="Powell A.J."/>
            <person name="Barry K."/>
            <person name="Miller A.N."/>
            <person name="Grigoriev I.V."/>
            <person name="Debuchy R."/>
            <person name="Gladieux P."/>
            <person name="Thoren M.H."/>
            <person name="Johannesson H."/>
        </authorList>
    </citation>
    <scope>NUCLEOTIDE SEQUENCE</scope>
    <source>
        <strain evidence="2">CBS 168.71</strain>
    </source>
</reference>
<feature type="region of interest" description="Disordered" evidence="1">
    <location>
        <begin position="1"/>
        <end position="23"/>
    </location>
</feature>
<dbReference type="AlphaFoldDB" id="A0AAE0HDU7"/>
<feature type="compositionally biased region" description="Polar residues" evidence="1">
    <location>
        <begin position="375"/>
        <end position="384"/>
    </location>
</feature>
<feature type="compositionally biased region" description="Basic and acidic residues" evidence="1">
    <location>
        <begin position="359"/>
        <end position="372"/>
    </location>
</feature>
<accession>A0AAE0HDU7</accession>
<gene>
    <name evidence="2" type="ORF">B0H64DRAFT_398677</name>
</gene>
<evidence type="ECO:0000256" key="1">
    <source>
        <dbReference type="SAM" id="MobiDB-lite"/>
    </source>
</evidence>
<reference evidence="2" key="1">
    <citation type="journal article" date="2023" name="Mol. Phylogenet. Evol.">
        <title>Genome-scale phylogeny and comparative genomics of the fungal order Sordariales.</title>
        <authorList>
            <person name="Hensen N."/>
            <person name="Bonometti L."/>
            <person name="Westerberg I."/>
            <person name="Brannstrom I.O."/>
            <person name="Guillou S."/>
            <person name="Cros-Aarteil S."/>
            <person name="Calhoun S."/>
            <person name="Haridas S."/>
            <person name="Kuo A."/>
            <person name="Mondo S."/>
            <person name="Pangilinan J."/>
            <person name="Riley R."/>
            <person name="LaButti K."/>
            <person name="Andreopoulos B."/>
            <person name="Lipzen A."/>
            <person name="Chen C."/>
            <person name="Yan M."/>
            <person name="Daum C."/>
            <person name="Ng V."/>
            <person name="Clum A."/>
            <person name="Steindorff A."/>
            <person name="Ohm R.A."/>
            <person name="Martin F."/>
            <person name="Silar P."/>
            <person name="Natvig D.O."/>
            <person name="Lalanne C."/>
            <person name="Gautier V."/>
            <person name="Ament-Velasquez S.L."/>
            <person name="Kruys A."/>
            <person name="Hutchinson M.I."/>
            <person name="Powell A.J."/>
            <person name="Barry K."/>
            <person name="Miller A.N."/>
            <person name="Grigoriev I.V."/>
            <person name="Debuchy R."/>
            <person name="Gladieux P."/>
            <person name="Hiltunen Thoren M."/>
            <person name="Johannesson H."/>
        </authorList>
    </citation>
    <scope>NUCLEOTIDE SEQUENCE</scope>
    <source>
        <strain evidence="2">CBS 168.71</strain>
    </source>
</reference>
<organism evidence="2 3">
    <name type="scientific">Chaetomium fimeti</name>
    <dbReference type="NCBI Taxonomy" id="1854472"/>
    <lineage>
        <taxon>Eukaryota</taxon>
        <taxon>Fungi</taxon>
        <taxon>Dikarya</taxon>
        <taxon>Ascomycota</taxon>
        <taxon>Pezizomycotina</taxon>
        <taxon>Sordariomycetes</taxon>
        <taxon>Sordariomycetidae</taxon>
        <taxon>Sordariales</taxon>
        <taxon>Chaetomiaceae</taxon>
        <taxon>Chaetomium</taxon>
    </lineage>
</organism>
<dbReference type="GeneID" id="87840914"/>
<evidence type="ECO:0000313" key="3">
    <source>
        <dbReference type="Proteomes" id="UP001278766"/>
    </source>
</evidence>